<dbReference type="EMBL" id="CM000883">
    <property type="protein sequence ID" value="KQJ90403.1"/>
    <property type="molecule type" value="Genomic_DNA"/>
</dbReference>
<protein>
    <recommendedName>
        <fullName evidence="2">BRCT domain-containing protein</fullName>
    </recommendedName>
</protein>
<dbReference type="PANTHER" id="PTHR47576:SF2">
    <property type="entry name" value="BRCT DOMAIN DNA REPAIR PROTEIN-RELATED"/>
    <property type="match status" value="1"/>
</dbReference>
<dbReference type="InterPro" id="IPR059215">
    <property type="entry name" value="BRCT2_TopBP1-like"/>
</dbReference>
<dbReference type="Gramene" id="KQJ90403">
    <property type="protein sequence ID" value="KQJ90403"/>
    <property type="gene ID" value="BRADI_4g31300v3"/>
</dbReference>
<feature type="domain" description="BRCT" evidence="2">
    <location>
        <begin position="193"/>
        <end position="273"/>
    </location>
</feature>
<organism evidence="3">
    <name type="scientific">Brachypodium distachyon</name>
    <name type="common">Purple false brome</name>
    <name type="synonym">Trachynia distachya</name>
    <dbReference type="NCBI Taxonomy" id="15368"/>
    <lineage>
        <taxon>Eukaryota</taxon>
        <taxon>Viridiplantae</taxon>
        <taxon>Streptophyta</taxon>
        <taxon>Embryophyta</taxon>
        <taxon>Tracheophyta</taxon>
        <taxon>Spermatophyta</taxon>
        <taxon>Magnoliopsida</taxon>
        <taxon>Liliopsida</taxon>
        <taxon>Poales</taxon>
        <taxon>Poaceae</taxon>
        <taxon>BOP clade</taxon>
        <taxon>Pooideae</taxon>
        <taxon>Stipodae</taxon>
        <taxon>Brachypodieae</taxon>
        <taxon>Brachypodium</taxon>
    </lineage>
</organism>
<dbReference type="InterPro" id="IPR001357">
    <property type="entry name" value="BRCT_dom"/>
</dbReference>
<evidence type="ECO:0000259" key="2">
    <source>
        <dbReference type="PROSITE" id="PS50172"/>
    </source>
</evidence>
<dbReference type="EnsemblPlants" id="KQJ90403">
    <property type="protein sequence ID" value="KQJ90403"/>
    <property type="gene ID" value="BRADI_4g31300v3"/>
</dbReference>
<dbReference type="SMART" id="SM00292">
    <property type="entry name" value="BRCT"/>
    <property type="match status" value="2"/>
</dbReference>
<dbReference type="Pfam" id="PF20415">
    <property type="entry name" value="DUF6699"/>
    <property type="match status" value="1"/>
</dbReference>
<dbReference type="Gene3D" id="3.40.50.10190">
    <property type="entry name" value="BRCT domain"/>
    <property type="match status" value="1"/>
</dbReference>
<dbReference type="ExpressionAtlas" id="A0A0Q3HQJ0">
    <property type="expression patterns" value="baseline"/>
</dbReference>
<dbReference type="InterPro" id="IPR046522">
    <property type="entry name" value="DUF6699"/>
</dbReference>
<dbReference type="Pfam" id="PF00533">
    <property type="entry name" value="BRCT"/>
    <property type="match status" value="1"/>
</dbReference>
<name>A0A0Q3HQJ0_BRADI</name>
<feature type="region of interest" description="Disordered" evidence="1">
    <location>
        <begin position="388"/>
        <end position="420"/>
    </location>
</feature>
<dbReference type="CDD" id="cd17731">
    <property type="entry name" value="BRCT_TopBP1_rpt2_like"/>
    <property type="match status" value="1"/>
</dbReference>
<dbReference type="PROSITE" id="PS50172">
    <property type="entry name" value="BRCT"/>
    <property type="match status" value="2"/>
</dbReference>
<evidence type="ECO:0000256" key="1">
    <source>
        <dbReference type="SAM" id="MobiDB-lite"/>
    </source>
</evidence>
<dbReference type="AlphaFoldDB" id="A0A0Q3HQJ0"/>
<dbReference type="GeneID" id="100830981"/>
<gene>
    <name evidence="4" type="primary">LOC100830981</name>
    <name evidence="3" type="ORF">BRADI_4g31300v3</name>
</gene>
<reference evidence="3 4" key="1">
    <citation type="journal article" date="2010" name="Nature">
        <title>Genome sequencing and analysis of the model grass Brachypodium distachyon.</title>
        <authorList>
            <consortium name="International Brachypodium Initiative"/>
        </authorList>
    </citation>
    <scope>NUCLEOTIDE SEQUENCE [LARGE SCALE GENOMIC DNA]</scope>
    <source>
        <strain evidence="3 4">Bd21</strain>
    </source>
</reference>
<feature type="compositionally biased region" description="Polar residues" evidence="1">
    <location>
        <begin position="388"/>
        <end position="400"/>
    </location>
</feature>
<dbReference type="FunCoup" id="A0A0Q3HQJ0">
    <property type="interactions" value="1604"/>
</dbReference>
<reference evidence="4" key="3">
    <citation type="submission" date="2018-08" db="UniProtKB">
        <authorList>
            <consortium name="EnsemblPlants"/>
        </authorList>
    </citation>
    <scope>IDENTIFICATION</scope>
    <source>
        <strain evidence="4">cv. Bd21</strain>
    </source>
</reference>
<proteinExistence type="predicted"/>
<evidence type="ECO:0000313" key="4">
    <source>
        <dbReference type="EnsemblPlants" id="KQJ90403"/>
    </source>
</evidence>
<dbReference type="STRING" id="15368.A0A0Q3HQJ0"/>
<dbReference type="InterPro" id="IPR036420">
    <property type="entry name" value="BRCT_dom_sf"/>
</dbReference>
<dbReference type="KEGG" id="bdi:100830981"/>
<feature type="domain" description="BRCT" evidence="2">
    <location>
        <begin position="46"/>
        <end position="138"/>
    </location>
</feature>
<dbReference type="OrthoDB" id="251770at2759"/>
<sequence>MARSGVEVIASRGCSKLLLPGMQPSSASAASSFASASRASAAAQRQPEGAFAGLVICVTGLSKEARIQVKEAAERLGGEYSGSLHPKCTHLVVQSFAGRKFEHALKHGPRNGLFVVTLGWFVDCVRRNMRLDESLYSIKNMGENGLPLGEFNRLVGVPVSEQSCLPPMIFQDKACSGATQKHQLQGPREKPEHDLFVFANDTIYIDPGISGEMKKKISDAATREGAKLLDHWFIGCHATYVVCEDASVKRYVGHSDNIVTPLWILKTVKEKNLQRLVHLSSDLARQVAVVLENFQTSQENRKLGSVPSLDSKGTGLPPTGMEVNEIHQERQNFVEVAKKDIRERRVRRMQSCEVPIHPLTPVTLLDSICWTISESASSACIYTDSSWSDDANEQQSTTYFDANGDGKDRDQSADNFSRPLRESERSEVIFKNHFFTILFPLDRFGELGPSSRTFFSHGGFTCAQVLDHIYNFYQENMSTDEINVALHTDSRHADRLRSLYASAESVERGFVAVRRIDFLGSRRSFEALKRLNRENNSNVYELVIRA</sequence>
<dbReference type="RefSeq" id="XP_003578180.1">
    <property type="nucleotide sequence ID" value="XM_003578132.4"/>
</dbReference>
<dbReference type="Proteomes" id="UP000008810">
    <property type="component" value="Chromosome 4"/>
</dbReference>
<reference evidence="3" key="2">
    <citation type="submission" date="2017-06" db="EMBL/GenBank/DDBJ databases">
        <title>WGS assembly of Brachypodium distachyon.</title>
        <authorList>
            <consortium name="The International Brachypodium Initiative"/>
            <person name="Lucas S."/>
            <person name="Harmon-Smith M."/>
            <person name="Lail K."/>
            <person name="Tice H."/>
            <person name="Grimwood J."/>
            <person name="Bruce D."/>
            <person name="Barry K."/>
            <person name="Shu S."/>
            <person name="Lindquist E."/>
            <person name="Wang M."/>
            <person name="Pitluck S."/>
            <person name="Vogel J.P."/>
            <person name="Garvin D.F."/>
            <person name="Mockler T.C."/>
            <person name="Schmutz J."/>
            <person name="Rokhsar D."/>
            <person name="Bevan M.W."/>
        </authorList>
    </citation>
    <scope>NUCLEOTIDE SEQUENCE</scope>
    <source>
        <strain evidence="3">Bd21</strain>
    </source>
</reference>
<dbReference type="SUPFAM" id="SSF52113">
    <property type="entry name" value="BRCT domain"/>
    <property type="match status" value="2"/>
</dbReference>
<accession>A0A0Q3HQJ0</accession>
<evidence type="ECO:0000313" key="5">
    <source>
        <dbReference type="Proteomes" id="UP000008810"/>
    </source>
</evidence>
<keyword evidence="5" id="KW-1185">Reference proteome</keyword>
<dbReference type="PANTHER" id="PTHR47576">
    <property type="entry name" value="BRCT DOMAIN DNA REPAIR PROTEIN-RELATED"/>
    <property type="match status" value="1"/>
</dbReference>
<evidence type="ECO:0000313" key="3">
    <source>
        <dbReference type="EMBL" id="KQJ90403.1"/>
    </source>
</evidence>